<gene>
    <name evidence="2" type="ORF">FOZ62_028711</name>
</gene>
<dbReference type="Proteomes" id="UP000574390">
    <property type="component" value="Unassembled WGS sequence"/>
</dbReference>
<sequence length="292" mass="31487">MSPTSLLFAAVLLGNVIGQGSVVQLEQESLPFLVNGTTGVTITSPIGDLMHIQTLRLASPDSSVLGMSSILVSTDGSELLAVSDSDFVTLALQPTICDRYNVSQATIYPALDPDGQPLIVEEAPSVAVDGRYCSGGRGDLTIAYSKENFVPEVLRFRRGVESASTVLDVPRALFDLCGETFFFPLAAISYLNRLRGFRDELLALCSGSIRDPSIPRADPKALVYSAGAFNVRHGIRRFLLRLVELSSLGYAESTCYDMRSAHSNHPMLSDSVLSPPVVISLRLWRSSGMVTL</sequence>
<keyword evidence="1" id="KW-0732">Signal</keyword>
<feature type="signal peptide" evidence="1">
    <location>
        <begin position="1"/>
        <end position="18"/>
    </location>
</feature>
<evidence type="ECO:0000256" key="1">
    <source>
        <dbReference type="SAM" id="SignalP"/>
    </source>
</evidence>
<dbReference type="AlphaFoldDB" id="A0A7J6UD76"/>
<proteinExistence type="predicted"/>
<name>A0A7J6UD76_PEROL</name>
<protein>
    <submittedName>
        <fullName evidence="2">Uncharacterized protein</fullName>
    </submittedName>
</protein>
<dbReference type="EMBL" id="JABANM010000959">
    <property type="protein sequence ID" value="KAF4755088.1"/>
    <property type="molecule type" value="Genomic_DNA"/>
</dbReference>
<comment type="caution">
    <text evidence="2">The sequence shown here is derived from an EMBL/GenBank/DDBJ whole genome shotgun (WGS) entry which is preliminary data.</text>
</comment>
<feature type="chain" id="PRO_5029801345" evidence="1">
    <location>
        <begin position="19"/>
        <end position="292"/>
    </location>
</feature>
<evidence type="ECO:0000313" key="2">
    <source>
        <dbReference type="EMBL" id="KAF4755088.1"/>
    </source>
</evidence>
<evidence type="ECO:0000313" key="3">
    <source>
        <dbReference type="Proteomes" id="UP000574390"/>
    </source>
</evidence>
<reference evidence="2 3" key="1">
    <citation type="submission" date="2020-04" db="EMBL/GenBank/DDBJ databases">
        <title>Perkinsus olseni comparative genomics.</title>
        <authorList>
            <person name="Bogema D.R."/>
        </authorList>
    </citation>
    <scope>NUCLEOTIDE SEQUENCE [LARGE SCALE GENOMIC DNA]</scope>
    <source>
        <strain evidence="2">ATCC PRA-205</strain>
    </source>
</reference>
<organism evidence="2 3">
    <name type="scientific">Perkinsus olseni</name>
    <name type="common">Perkinsus atlanticus</name>
    <dbReference type="NCBI Taxonomy" id="32597"/>
    <lineage>
        <taxon>Eukaryota</taxon>
        <taxon>Sar</taxon>
        <taxon>Alveolata</taxon>
        <taxon>Perkinsozoa</taxon>
        <taxon>Perkinsea</taxon>
        <taxon>Perkinsida</taxon>
        <taxon>Perkinsidae</taxon>
        <taxon>Perkinsus</taxon>
    </lineage>
</organism>
<accession>A0A7J6UD76</accession>